<dbReference type="CDD" id="cd00075">
    <property type="entry name" value="HATPase"/>
    <property type="match status" value="1"/>
</dbReference>
<dbReference type="FunFam" id="3.30.565.10:FF:000006">
    <property type="entry name" value="Sensor histidine kinase WalK"/>
    <property type="match status" value="1"/>
</dbReference>
<dbReference type="EMBL" id="JACRSR010000001">
    <property type="protein sequence ID" value="MBC8530894.1"/>
    <property type="molecule type" value="Genomic_DNA"/>
</dbReference>
<evidence type="ECO:0000256" key="5">
    <source>
        <dbReference type="ARBA" id="ARBA00022679"/>
    </source>
</evidence>
<sequence length="404" mass="45028">MIHKLRRKFVLINMALVTLVLVIVFAVLCFSSYQRLEKESCDAMERVLLFGGTPPKMELGNRKPDDFLTRVPVFWAVTDGEGTFLASGGDNVEVDEEIARKAAKAALDGGEDEGILWGMRLRYMVQENGSLKRIAFADMEDELESLASLIGTSLLVGLGGLAAFFFISLFLSNLALRPVQRAWEQQRQFVADASHELKTPLTVILANTDILMAHREDTVERQIKWVENTKEEARRMKTLVDDMLFLAKSDAKRPTEIGGTISLSDTVWSALLPFESVAYEEGVELMSDIGGRVMCAGDENQLRQLTAILLDNALKYAGRGGKVWVSLRRDGERARLTVTNTGAEIAPEHLEHVFERFYREDSSRARAKGGYGLGLAIAKRIVDNHRGRIWAESGEGRTTFTVLV</sequence>
<proteinExistence type="predicted"/>
<evidence type="ECO:0000256" key="9">
    <source>
        <dbReference type="SAM" id="Phobius"/>
    </source>
</evidence>
<keyword evidence="7" id="KW-0902">Two-component regulatory system</keyword>
<evidence type="ECO:0000256" key="7">
    <source>
        <dbReference type="ARBA" id="ARBA00023012"/>
    </source>
</evidence>
<dbReference type="AlphaFoldDB" id="A0A926D4S7"/>
<dbReference type="SUPFAM" id="SSF55874">
    <property type="entry name" value="ATPase domain of HSP90 chaperone/DNA topoisomerase II/histidine kinase"/>
    <property type="match status" value="1"/>
</dbReference>
<comment type="caution">
    <text evidence="11">The sequence shown here is derived from an EMBL/GenBank/DDBJ whole genome shotgun (WGS) entry which is preliminary data.</text>
</comment>
<comment type="catalytic activity">
    <reaction evidence="1">
        <text>ATP + protein L-histidine = ADP + protein N-phospho-L-histidine.</text>
        <dbReference type="EC" id="2.7.13.3"/>
    </reaction>
</comment>
<dbReference type="EC" id="2.7.13.3" evidence="3"/>
<evidence type="ECO:0000256" key="3">
    <source>
        <dbReference type="ARBA" id="ARBA00012438"/>
    </source>
</evidence>
<name>A0A926D4S7_9FIRM</name>
<dbReference type="InterPro" id="IPR036097">
    <property type="entry name" value="HisK_dim/P_sf"/>
</dbReference>
<evidence type="ECO:0000256" key="8">
    <source>
        <dbReference type="ARBA" id="ARBA00023136"/>
    </source>
</evidence>
<gene>
    <name evidence="11" type="ORF">H8696_03435</name>
</gene>
<dbReference type="RefSeq" id="WP_249314949.1">
    <property type="nucleotide sequence ID" value="NZ_JACRSR010000001.1"/>
</dbReference>
<dbReference type="Gene3D" id="1.10.287.130">
    <property type="match status" value="1"/>
</dbReference>
<dbReference type="Proteomes" id="UP000623172">
    <property type="component" value="Unassembled WGS sequence"/>
</dbReference>
<dbReference type="Gene3D" id="3.30.565.10">
    <property type="entry name" value="Histidine kinase-like ATPase, C-terminal domain"/>
    <property type="match status" value="1"/>
</dbReference>
<dbReference type="PANTHER" id="PTHR45453">
    <property type="entry name" value="PHOSPHATE REGULON SENSOR PROTEIN PHOR"/>
    <property type="match status" value="1"/>
</dbReference>
<dbReference type="InterPro" id="IPR003661">
    <property type="entry name" value="HisK_dim/P_dom"/>
</dbReference>
<dbReference type="PANTHER" id="PTHR45453:SF1">
    <property type="entry name" value="PHOSPHATE REGULON SENSOR PROTEIN PHOR"/>
    <property type="match status" value="1"/>
</dbReference>
<dbReference type="GO" id="GO:0016036">
    <property type="term" value="P:cellular response to phosphate starvation"/>
    <property type="evidence" value="ECO:0007669"/>
    <property type="project" value="TreeGrafter"/>
</dbReference>
<dbReference type="InterPro" id="IPR004358">
    <property type="entry name" value="Sig_transdc_His_kin-like_C"/>
</dbReference>
<dbReference type="InterPro" id="IPR003594">
    <property type="entry name" value="HATPase_dom"/>
</dbReference>
<dbReference type="Pfam" id="PF00512">
    <property type="entry name" value="HisKA"/>
    <property type="match status" value="1"/>
</dbReference>
<evidence type="ECO:0000256" key="1">
    <source>
        <dbReference type="ARBA" id="ARBA00000085"/>
    </source>
</evidence>
<evidence type="ECO:0000256" key="4">
    <source>
        <dbReference type="ARBA" id="ARBA00022553"/>
    </source>
</evidence>
<keyword evidence="9" id="KW-0812">Transmembrane</keyword>
<evidence type="ECO:0000313" key="11">
    <source>
        <dbReference type="EMBL" id="MBC8530894.1"/>
    </source>
</evidence>
<dbReference type="InterPro" id="IPR050351">
    <property type="entry name" value="BphY/WalK/GraS-like"/>
</dbReference>
<dbReference type="GO" id="GO:0000155">
    <property type="term" value="F:phosphorelay sensor kinase activity"/>
    <property type="evidence" value="ECO:0007669"/>
    <property type="project" value="InterPro"/>
</dbReference>
<accession>A0A926D4S7</accession>
<evidence type="ECO:0000256" key="2">
    <source>
        <dbReference type="ARBA" id="ARBA00004370"/>
    </source>
</evidence>
<organism evidence="11 12">
    <name type="scientific">Gehongia tenuis</name>
    <dbReference type="NCBI Taxonomy" id="2763655"/>
    <lineage>
        <taxon>Bacteria</taxon>
        <taxon>Bacillati</taxon>
        <taxon>Bacillota</taxon>
        <taxon>Clostridia</taxon>
        <taxon>Christensenellales</taxon>
        <taxon>Christensenellaceae</taxon>
        <taxon>Gehongia</taxon>
    </lineage>
</organism>
<feature type="transmembrane region" description="Helical" evidence="9">
    <location>
        <begin position="146"/>
        <end position="171"/>
    </location>
</feature>
<feature type="domain" description="Histidine kinase" evidence="10">
    <location>
        <begin position="192"/>
        <end position="404"/>
    </location>
</feature>
<reference evidence="11" key="1">
    <citation type="submission" date="2020-08" db="EMBL/GenBank/DDBJ databases">
        <title>Genome public.</title>
        <authorList>
            <person name="Liu C."/>
            <person name="Sun Q."/>
        </authorList>
    </citation>
    <scope>NUCLEOTIDE SEQUENCE</scope>
    <source>
        <strain evidence="11">NSJ-53</strain>
    </source>
</reference>
<dbReference type="GO" id="GO:0005886">
    <property type="term" value="C:plasma membrane"/>
    <property type="evidence" value="ECO:0007669"/>
    <property type="project" value="TreeGrafter"/>
</dbReference>
<keyword evidence="4" id="KW-0597">Phosphoprotein</keyword>
<dbReference type="SUPFAM" id="SSF47384">
    <property type="entry name" value="Homodimeric domain of signal transducing histidine kinase"/>
    <property type="match status" value="1"/>
</dbReference>
<evidence type="ECO:0000256" key="6">
    <source>
        <dbReference type="ARBA" id="ARBA00022777"/>
    </source>
</evidence>
<dbReference type="InterPro" id="IPR036890">
    <property type="entry name" value="HATPase_C_sf"/>
</dbReference>
<keyword evidence="12" id="KW-1185">Reference proteome</keyword>
<dbReference type="FunFam" id="1.10.287.130:FF:000001">
    <property type="entry name" value="Two-component sensor histidine kinase"/>
    <property type="match status" value="1"/>
</dbReference>
<keyword evidence="8 9" id="KW-0472">Membrane</keyword>
<evidence type="ECO:0000259" key="10">
    <source>
        <dbReference type="PROSITE" id="PS50109"/>
    </source>
</evidence>
<evidence type="ECO:0000313" key="12">
    <source>
        <dbReference type="Proteomes" id="UP000623172"/>
    </source>
</evidence>
<feature type="transmembrane region" description="Helical" evidence="9">
    <location>
        <begin position="12"/>
        <end position="33"/>
    </location>
</feature>
<comment type="subcellular location">
    <subcellularLocation>
        <location evidence="2">Membrane</location>
    </subcellularLocation>
</comment>
<keyword evidence="5" id="KW-0808">Transferase</keyword>
<keyword evidence="9" id="KW-1133">Transmembrane helix</keyword>
<dbReference type="Pfam" id="PF02518">
    <property type="entry name" value="HATPase_c"/>
    <property type="match status" value="1"/>
</dbReference>
<dbReference type="InterPro" id="IPR005467">
    <property type="entry name" value="His_kinase_dom"/>
</dbReference>
<dbReference type="PROSITE" id="PS50109">
    <property type="entry name" value="HIS_KIN"/>
    <property type="match status" value="1"/>
</dbReference>
<protein>
    <recommendedName>
        <fullName evidence="3">histidine kinase</fullName>
        <ecNumber evidence="3">2.7.13.3</ecNumber>
    </recommendedName>
</protein>
<dbReference type="PRINTS" id="PR00344">
    <property type="entry name" value="BCTRLSENSOR"/>
</dbReference>
<dbReference type="GO" id="GO:0004721">
    <property type="term" value="F:phosphoprotein phosphatase activity"/>
    <property type="evidence" value="ECO:0007669"/>
    <property type="project" value="TreeGrafter"/>
</dbReference>
<dbReference type="SMART" id="SM00388">
    <property type="entry name" value="HisKA"/>
    <property type="match status" value="1"/>
</dbReference>
<dbReference type="CDD" id="cd00082">
    <property type="entry name" value="HisKA"/>
    <property type="match status" value="1"/>
</dbReference>
<keyword evidence="6 11" id="KW-0418">Kinase</keyword>
<dbReference type="SMART" id="SM00387">
    <property type="entry name" value="HATPase_c"/>
    <property type="match status" value="1"/>
</dbReference>